<dbReference type="Proteomes" id="UP001186104">
    <property type="component" value="Unassembled WGS sequence"/>
</dbReference>
<keyword evidence="2" id="KW-1185">Reference proteome</keyword>
<name>A0ABU4D6C6_9NOCA</name>
<dbReference type="EMBL" id="JAWLKF010000017">
    <property type="protein sequence ID" value="MDV6305278.1"/>
    <property type="molecule type" value="Genomic_DNA"/>
</dbReference>
<organism evidence="1 2">
    <name type="scientific">Rhodococcus cerastii</name>
    <dbReference type="NCBI Taxonomy" id="908616"/>
    <lineage>
        <taxon>Bacteria</taxon>
        <taxon>Bacillati</taxon>
        <taxon>Actinomycetota</taxon>
        <taxon>Actinomycetes</taxon>
        <taxon>Mycobacteriales</taxon>
        <taxon>Nocardiaceae</taxon>
        <taxon>Rhodococcus</taxon>
    </lineage>
</organism>
<dbReference type="RefSeq" id="WP_094639999.1">
    <property type="nucleotide sequence ID" value="NZ_JAWLKF010000017.1"/>
</dbReference>
<proteinExistence type="predicted"/>
<evidence type="ECO:0000313" key="1">
    <source>
        <dbReference type="EMBL" id="MDV6305278.1"/>
    </source>
</evidence>
<evidence type="ECO:0000313" key="2">
    <source>
        <dbReference type="Proteomes" id="UP001186104"/>
    </source>
</evidence>
<sequence length="129" mass="14423">MEPYGLNHNLGHWRSLRDQAVAGELDVEPGVAARCDAVCAEYLTKLDRMLEMTTSLAWPQSWGDLDSAQQLQAKFHRLAVAEEGSARFAIEQQIEIVKTMREFFQHYFASVEATDIATAATVEALSPPR</sequence>
<accession>A0ABU4D6C6</accession>
<comment type="caution">
    <text evidence="1">The sequence shown here is derived from an EMBL/GenBank/DDBJ whole genome shotgun (WGS) entry which is preliminary data.</text>
</comment>
<gene>
    <name evidence="1" type="ORF">R3P93_22160</name>
</gene>
<protein>
    <submittedName>
        <fullName evidence="1">Uncharacterized protein</fullName>
    </submittedName>
</protein>
<reference evidence="1 2" key="1">
    <citation type="submission" date="2023-10" db="EMBL/GenBank/DDBJ databases">
        <title>Development of a sustainable strategy for remediation of hydrocarbon-contaminated territories based on the waste exchange concept.</title>
        <authorList>
            <person name="Krivoruchko A."/>
        </authorList>
    </citation>
    <scope>NUCLEOTIDE SEQUENCE [LARGE SCALE GENOMIC DNA]</scope>
    <source>
        <strain evidence="1 2">IEGM 1327</strain>
    </source>
</reference>